<name>A0AAV0H3L0_9ROSI</name>
<feature type="domain" description="Heparan-alpha-glucosaminide N-acetyltransferase catalytic" evidence="2">
    <location>
        <begin position="10"/>
        <end position="100"/>
    </location>
</feature>
<feature type="transmembrane region" description="Helical" evidence="1">
    <location>
        <begin position="266"/>
        <end position="289"/>
    </location>
</feature>
<feature type="transmembrane region" description="Helical" evidence="1">
    <location>
        <begin position="120"/>
        <end position="138"/>
    </location>
</feature>
<protein>
    <recommendedName>
        <fullName evidence="2">Heparan-alpha-glucosaminide N-acetyltransferase catalytic domain-containing protein</fullName>
    </recommendedName>
</protein>
<reference evidence="3" key="1">
    <citation type="submission" date="2022-08" db="EMBL/GenBank/DDBJ databases">
        <authorList>
            <person name="Gutierrez-Valencia J."/>
        </authorList>
    </citation>
    <scope>NUCLEOTIDE SEQUENCE</scope>
</reference>
<evidence type="ECO:0000259" key="2">
    <source>
        <dbReference type="Pfam" id="PF07786"/>
    </source>
</evidence>
<dbReference type="EMBL" id="CAMGYJ010000002">
    <property type="protein sequence ID" value="CAI0379857.1"/>
    <property type="molecule type" value="Genomic_DNA"/>
</dbReference>
<keyword evidence="1" id="KW-1133">Transmembrane helix</keyword>
<feature type="transmembrane region" description="Helical" evidence="1">
    <location>
        <begin position="48"/>
        <end position="69"/>
    </location>
</feature>
<keyword evidence="4" id="KW-1185">Reference proteome</keyword>
<dbReference type="AlphaFoldDB" id="A0AAV0H3L0"/>
<keyword evidence="1" id="KW-0472">Membrane</keyword>
<sequence length="409" mass="45626">MPTPPPKSQRLISLDVFRGLTVGLMILVDDVGGVFPSINHSPWFGVTLADFVMPYFLFGVGVSVGLVFKKVPNRVDATKKVLLRTIKLFVLGVLLQGGYFHGSHDLTYGVNVRKIRWLGMLQRISLGYLFASMSEIWLVDNSAVESIMAFVKKYHFQWMVALIVCAVYMCLLYGLFVPDWTFERQCVTPSYNCSYTQTVHCGVRGSLDPPCNAVGFVDRVLLGLEHMYQHPLYIITEQCSVNSPDYGPLPPKAPYWCLAPFDPEGILSSLMVAITSFIGLHFGHVLLHVKDNLQRLVLWVVTSLSLVLAGYVLVLLGIPLSKPLYTLSYLCVTVGASGLLLGIMFFAVDVKEYQKETLVMQWMGMNALIVYSLATCEIFPSVVQGFYLGSPENNLVDGTEWVLQYCRSS</sequence>
<organism evidence="3 4">
    <name type="scientific">Linum tenue</name>
    <dbReference type="NCBI Taxonomy" id="586396"/>
    <lineage>
        <taxon>Eukaryota</taxon>
        <taxon>Viridiplantae</taxon>
        <taxon>Streptophyta</taxon>
        <taxon>Embryophyta</taxon>
        <taxon>Tracheophyta</taxon>
        <taxon>Spermatophyta</taxon>
        <taxon>Magnoliopsida</taxon>
        <taxon>eudicotyledons</taxon>
        <taxon>Gunneridae</taxon>
        <taxon>Pentapetalae</taxon>
        <taxon>rosids</taxon>
        <taxon>fabids</taxon>
        <taxon>Malpighiales</taxon>
        <taxon>Linaceae</taxon>
        <taxon>Linum</taxon>
    </lineage>
</organism>
<keyword evidence="1" id="KW-0812">Transmembrane</keyword>
<dbReference type="PANTHER" id="PTHR31061">
    <property type="entry name" value="LD22376P"/>
    <property type="match status" value="1"/>
</dbReference>
<evidence type="ECO:0000313" key="4">
    <source>
        <dbReference type="Proteomes" id="UP001154282"/>
    </source>
</evidence>
<dbReference type="PANTHER" id="PTHR31061:SF23">
    <property type="entry name" value="OS05G0155700 PROTEIN"/>
    <property type="match status" value="1"/>
</dbReference>
<feature type="transmembrane region" description="Helical" evidence="1">
    <location>
        <begin position="81"/>
        <end position="100"/>
    </location>
</feature>
<comment type="caution">
    <text evidence="3">The sequence shown here is derived from an EMBL/GenBank/DDBJ whole genome shotgun (WGS) entry which is preliminary data.</text>
</comment>
<gene>
    <name evidence="3" type="ORF">LITE_LOCUS2433</name>
</gene>
<feature type="transmembrane region" description="Helical" evidence="1">
    <location>
        <begin position="158"/>
        <end position="176"/>
    </location>
</feature>
<feature type="transmembrane region" description="Helical" evidence="1">
    <location>
        <begin position="296"/>
        <end position="318"/>
    </location>
</feature>
<accession>A0AAV0H3L0</accession>
<proteinExistence type="predicted"/>
<feature type="transmembrane region" description="Helical" evidence="1">
    <location>
        <begin position="368"/>
        <end position="387"/>
    </location>
</feature>
<feature type="transmembrane region" description="Helical" evidence="1">
    <location>
        <begin position="324"/>
        <end position="348"/>
    </location>
</feature>
<dbReference type="InterPro" id="IPR012429">
    <property type="entry name" value="HGSNAT_cat"/>
</dbReference>
<dbReference type="Pfam" id="PF07786">
    <property type="entry name" value="HGSNAT_cat"/>
    <property type="match status" value="1"/>
</dbReference>
<evidence type="ECO:0000313" key="3">
    <source>
        <dbReference type="EMBL" id="CAI0379857.1"/>
    </source>
</evidence>
<evidence type="ECO:0000256" key="1">
    <source>
        <dbReference type="SAM" id="Phobius"/>
    </source>
</evidence>
<dbReference type="Proteomes" id="UP001154282">
    <property type="component" value="Unassembled WGS sequence"/>
</dbReference>